<keyword evidence="1" id="KW-0645">Protease</keyword>
<dbReference type="InterPro" id="IPR023365">
    <property type="entry name" value="Sortase_dom-sf"/>
</dbReference>
<dbReference type="EMBL" id="JBHUMO010000072">
    <property type="protein sequence ID" value="MFD2729990.1"/>
    <property type="molecule type" value="Genomic_DNA"/>
</dbReference>
<keyword evidence="3" id="KW-0788">Thiol protease</keyword>
<evidence type="ECO:0000313" key="4">
    <source>
        <dbReference type="EMBL" id="MFD2729990.1"/>
    </source>
</evidence>
<keyword evidence="5" id="KW-1185">Reference proteome</keyword>
<evidence type="ECO:0000256" key="1">
    <source>
        <dbReference type="ARBA" id="ARBA00022670"/>
    </source>
</evidence>
<protein>
    <submittedName>
        <fullName evidence="4">Class A sortase</fullName>
    </submittedName>
</protein>
<gene>
    <name evidence="4" type="ORF">ACFSR0_11455</name>
</gene>
<dbReference type="CDD" id="cd06165">
    <property type="entry name" value="Sortase_A"/>
    <property type="match status" value="1"/>
</dbReference>
<sequence length="237" mass="26512">MKRPGRFRHWLVNILLLLVFVVGLALIFNNQIRSWAMAQRTAQYELSKISRKTIEQNEKKAASFDFDAVEPISTQAVLEAQLTNKTLPVIGGIAIPSVSINLPIFKGVSNEALLYGAGTFSPTQKMGIGNYALASHRTDRQDLLFTPLDKVETGAVVYLTDLQSIYTYQVYRKDRIQPTQVEVLDEIPTKKIVTLITCGEMSGETRIVVQGELTAVTPVKEANKEMLQAFEMTQKTF</sequence>
<dbReference type="SUPFAM" id="SSF63817">
    <property type="entry name" value="Sortase"/>
    <property type="match status" value="1"/>
</dbReference>
<proteinExistence type="predicted"/>
<evidence type="ECO:0000256" key="2">
    <source>
        <dbReference type="ARBA" id="ARBA00022801"/>
    </source>
</evidence>
<dbReference type="InterPro" id="IPR005754">
    <property type="entry name" value="Sortase"/>
</dbReference>
<accession>A0ABW5TMM8</accession>
<reference evidence="5" key="1">
    <citation type="journal article" date="2019" name="Int. J. Syst. Evol. Microbiol.">
        <title>The Global Catalogue of Microorganisms (GCM) 10K type strain sequencing project: providing services to taxonomists for standard genome sequencing and annotation.</title>
        <authorList>
            <consortium name="The Broad Institute Genomics Platform"/>
            <consortium name="The Broad Institute Genome Sequencing Center for Infectious Disease"/>
            <person name="Wu L."/>
            <person name="Ma J."/>
        </authorList>
    </citation>
    <scope>NUCLEOTIDE SEQUENCE [LARGE SCALE GENOMIC DNA]</scope>
    <source>
        <strain evidence="5">TISTR 932</strain>
    </source>
</reference>
<dbReference type="InterPro" id="IPR042007">
    <property type="entry name" value="Sortase_A"/>
</dbReference>
<evidence type="ECO:0000313" key="5">
    <source>
        <dbReference type="Proteomes" id="UP001597427"/>
    </source>
</evidence>
<dbReference type="Gene3D" id="2.40.260.10">
    <property type="entry name" value="Sortase"/>
    <property type="match status" value="1"/>
</dbReference>
<name>A0ABW5TMM8_9ENTE</name>
<keyword evidence="2" id="KW-0378">Hydrolase</keyword>
<dbReference type="Proteomes" id="UP001597427">
    <property type="component" value="Unassembled WGS sequence"/>
</dbReference>
<dbReference type="RefSeq" id="WP_379982844.1">
    <property type="nucleotide sequence ID" value="NZ_JBHUMO010000072.1"/>
</dbReference>
<organism evidence="4 5">
    <name type="scientific">Enterococcus camelliae</name>
    <dbReference type="NCBI Taxonomy" id="453959"/>
    <lineage>
        <taxon>Bacteria</taxon>
        <taxon>Bacillati</taxon>
        <taxon>Bacillota</taxon>
        <taxon>Bacilli</taxon>
        <taxon>Lactobacillales</taxon>
        <taxon>Enterococcaceae</taxon>
        <taxon>Enterococcus</taxon>
    </lineage>
</organism>
<evidence type="ECO:0000256" key="3">
    <source>
        <dbReference type="ARBA" id="ARBA00022807"/>
    </source>
</evidence>
<comment type="caution">
    <text evidence="4">The sequence shown here is derived from an EMBL/GenBank/DDBJ whole genome shotgun (WGS) entry which is preliminary data.</text>
</comment>
<dbReference type="Pfam" id="PF04203">
    <property type="entry name" value="Sortase"/>
    <property type="match status" value="1"/>
</dbReference>
<dbReference type="NCBIfam" id="TIGR01076">
    <property type="entry name" value="sortase_fam"/>
    <property type="match status" value="1"/>
</dbReference>